<feature type="domain" description="RecF/RecN/SMC N-terminal" evidence="17">
    <location>
        <begin position="944"/>
        <end position="1173"/>
    </location>
</feature>
<feature type="coiled-coil region" evidence="15">
    <location>
        <begin position="355"/>
        <end position="583"/>
    </location>
</feature>
<evidence type="ECO:0000256" key="10">
    <source>
        <dbReference type="ARBA" id="ARBA00023204"/>
    </source>
</evidence>
<keyword evidence="20" id="KW-1185">Reference proteome</keyword>
<dbReference type="AlphaFoldDB" id="A0AAW1CC01"/>
<evidence type="ECO:0000256" key="16">
    <source>
        <dbReference type="SAM" id="MobiDB-lite"/>
    </source>
</evidence>
<evidence type="ECO:0000256" key="8">
    <source>
        <dbReference type="ARBA" id="ARBA00023054"/>
    </source>
</evidence>
<dbReference type="GO" id="GO:0000724">
    <property type="term" value="P:double-strand break repair via homologous recombination"/>
    <property type="evidence" value="ECO:0007669"/>
    <property type="project" value="TreeGrafter"/>
</dbReference>
<evidence type="ECO:0000256" key="4">
    <source>
        <dbReference type="ARBA" id="ARBA00022454"/>
    </source>
</evidence>
<dbReference type="Pfam" id="PF02463">
    <property type="entry name" value="SMC_N"/>
    <property type="match status" value="1"/>
</dbReference>
<keyword evidence="8 15" id="KW-0175">Coiled coil</keyword>
<dbReference type="GO" id="GO:0005634">
    <property type="term" value="C:nucleus"/>
    <property type="evidence" value="ECO:0007669"/>
    <property type="project" value="UniProtKB-SubCell"/>
</dbReference>
<keyword evidence="10" id="KW-0234">DNA repair</keyword>
<dbReference type="GO" id="GO:0035861">
    <property type="term" value="C:site of double-strand break"/>
    <property type="evidence" value="ECO:0007669"/>
    <property type="project" value="TreeGrafter"/>
</dbReference>
<comment type="caution">
    <text evidence="19">The sequence shown here is derived from an EMBL/GenBank/DDBJ whole genome shotgun (WGS) entry which is preliminary data.</text>
</comment>
<evidence type="ECO:0000256" key="12">
    <source>
        <dbReference type="ARBA" id="ARBA00053909"/>
    </source>
</evidence>
<proteinExistence type="inferred from homology"/>
<dbReference type="Proteomes" id="UP001474421">
    <property type="component" value="Unassembled WGS sequence"/>
</dbReference>
<comment type="subunit">
    <text evidence="13">Forms a heterodimer with smc5. Component of the SMC5-SMC6 complex which consists at least of smc5, smc6, nsmce2, nsmce1 and nsmce4a.</text>
</comment>
<organism evidence="19 20">
    <name type="scientific">Crotalus adamanteus</name>
    <name type="common">Eastern diamondback rattlesnake</name>
    <dbReference type="NCBI Taxonomy" id="8729"/>
    <lineage>
        <taxon>Eukaryota</taxon>
        <taxon>Metazoa</taxon>
        <taxon>Chordata</taxon>
        <taxon>Craniata</taxon>
        <taxon>Vertebrata</taxon>
        <taxon>Euteleostomi</taxon>
        <taxon>Lepidosauria</taxon>
        <taxon>Squamata</taxon>
        <taxon>Bifurcata</taxon>
        <taxon>Unidentata</taxon>
        <taxon>Episquamata</taxon>
        <taxon>Toxicofera</taxon>
        <taxon>Serpentes</taxon>
        <taxon>Colubroidea</taxon>
        <taxon>Viperidae</taxon>
        <taxon>Crotalinae</taxon>
        <taxon>Crotalus</taxon>
    </lineage>
</organism>
<evidence type="ECO:0000256" key="14">
    <source>
        <dbReference type="ARBA" id="ARBA00069480"/>
    </source>
</evidence>
<evidence type="ECO:0000256" key="15">
    <source>
        <dbReference type="SAM" id="Coils"/>
    </source>
</evidence>
<reference evidence="19 20" key="1">
    <citation type="journal article" date="2024" name="Proc. Natl. Acad. Sci. U.S.A.">
        <title>The genetic regulatory architecture and epigenomic basis for age-related changes in rattlesnake venom.</title>
        <authorList>
            <person name="Hogan M.P."/>
            <person name="Holding M.L."/>
            <person name="Nystrom G.S."/>
            <person name="Colston T.J."/>
            <person name="Bartlett D.A."/>
            <person name="Mason A.J."/>
            <person name="Ellsworth S.A."/>
            <person name="Rautsaw R.M."/>
            <person name="Lawrence K.C."/>
            <person name="Strickland J.L."/>
            <person name="He B."/>
            <person name="Fraser P."/>
            <person name="Margres M.J."/>
            <person name="Gilbert D.M."/>
            <person name="Gibbs H.L."/>
            <person name="Parkinson C.L."/>
            <person name="Rokyta D.R."/>
        </authorList>
    </citation>
    <scope>NUCLEOTIDE SEQUENCE [LARGE SCALE GENOMIC DNA]</scope>
    <source>
        <strain evidence="19">DRR0105</strain>
    </source>
</reference>
<dbReference type="GO" id="GO:0003697">
    <property type="term" value="F:single-stranded DNA binding"/>
    <property type="evidence" value="ECO:0007669"/>
    <property type="project" value="TreeGrafter"/>
</dbReference>
<evidence type="ECO:0000256" key="11">
    <source>
        <dbReference type="ARBA" id="ARBA00023242"/>
    </source>
</evidence>
<dbReference type="SUPFAM" id="SSF57997">
    <property type="entry name" value="Tropomyosin"/>
    <property type="match status" value="1"/>
</dbReference>
<feature type="coiled-coil region" evidence="15">
    <location>
        <begin position="771"/>
        <end position="1023"/>
    </location>
</feature>
<evidence type="ECO:0000256" key="1">
    <source>
        <dbReference type="ARBA" id="ARBA00004123"/>
    </source>
</evidence>
<dbReference type="GO" id="GO:0030915">
    <property type="term" value="C:Smc5-Smc6 complex"/>
    <property type="evidence" value="ECO:0007669"/>
    <property type="project" value="TreeGrafter"/>
</dbReference>
<evidence type="ECO:0000256" key="6">
    <source>
        <dbReference type="ARBA" id="ARBA00022763"/>
    </source>
</evidence>
<feature type="domain" description="Endonuclease GajA/Old nuclease/RecF-like AAA" evidence="18">
    <location>
        <begin position="159"/>
        <end position="451"/>
    </location>
</feature>
<evidence type="ECO:0000256" key="9">
    <source>
        <dbReference type="ARBA" id="ARBA00023172"/>
    </source>
</evidence>
<keyword evidence="9" id="KW-0233">DNA recombination</keyword>
<name>A0AAW1CC01_CROAD</name>
<feature type="compositionally biased region" description="Low complexity" evidence="16">
    <location>
        <begin position="137"/>
        <end position="149"/>
    </location>
</feature>
<dbReference type="SUPFAM" id="SSF52540">
    <property type="entry name" value="P-loop containing nucleoside triphosphate hydrolases"/>
    <property type="match status" value="2"/>
</dbReference>
<evidence type="ECO:0000256" key="13">
    <source>
        <dbReference type="ARBA" id="ARBA00064605"/>
    </source>
</evidence>
<comment type="subcellular location">
    <subcellularLocation>
        <location evidence="2">Chromosome</location>
    </subcellularLocation>
    <subcellularLocation>
        <location evidence="1">Nucleus</location>
    </subcellularLocation>
</comment>
<evidence type="ECO:0000313" key="20">
    <source>
        <dbReference type="Proteomes" id="UP001474421"/>
    </source>
</evidence>
<accession>A0AAW1CC01</accession>
<dbReference type="FunFam" id="3.40.50.300:FF:003232">
    <property type="entry name" value="Structural maintenance of chromosomes 6, gene 1"/>
    <property type="match status" value="1"/>
</dbReference>
<evidence type="ECO:0000259" key="18">
    <source>
        <dbReference type="Pfam" id="PF13175"/>
    </source>
</evidence>
<evidence type="ECO:0000256" key="7">
    <source>
        <dbReference type="ARBA" id="ARBA00022840"/>
    </source>
</evidence>
<dbReference type="Gene3D" id="1.10.287.1490">
    <property type="match status" value="1"/>
</dbReference>
<keyword evidence="11" id="KW-0539">Nucleus</keyword>
<dbReference type="InterPro" id="IPR027417">
    <property type="entry name" value="P-loop_NTPase"/>
</dbReference>
<dbReference type="InterPro" id="IPR003395">
    <property type="entry name" value="RecF/RecN/SMC_N"/>
</dbReference>
<protein>
    <recommendedName>
        <fullName evidence="14">Structural maintenance of chromosomes protein 6</fullName>
    </recommendedName>
</protein>
<dbReference type="GO" id="GO:0005524">
    <property type="term" value="F:ATP binding"/>
    <property type="evidence" value="ECO:0007669"/>
    <property type="project" value="UniProtKB-KW"/>
</dbReference>
<dbReference type="Gene3D" id="3.40.50.300">
    <property type="entry name" value="P-loop containing nucleotide triphosphate hydrolases"/>
    <property type="match status" value="2"/>
</dbReference>
<dbReference type="EMBL" id="JAOTOJ010000001">
    <property type="protein sequence ID" value="KAK9411228.1"/>
    <property type="molecule type" value="Genomic_DNA"/>
</dbReference>
<dbReference type="GO" id="GO:0003684">
    <property type="term" value="F:damaged DNA binding"/>
    <property type="evidence" value="ECO:0007669"/>
    <property type="project" value="TreeGrafter"/>
</dbReference>
<evidence type="ECO:0000256" key="5">
    <source>
        <dbReference type="ARBA" id="ARBA00022741"/>
    </source>
</evidence>
<gene>
    <name evidence="19" type="ORF">NXF25_002403</name>
</gene>
<dbReference type="Pfam" id="PF13175">
    <property type="entry name" value="AAA_15"/>
    <property type="match status" value="1"/>
</dbReference>
<evidence type="ECO:0000256" key="2">
    <source>
        <dbReference type="ARBA" id="ARBA00004286"/>
    </source>
</evidence>
<keyword evidence="6" id="KW-0227">DNA damage</keyword>
<keyword evidence="7" id="KW-0067">ATP-binding</keyword>
<comment type="similarity">
    <text evidence="3">Belongs to the SMC family. SMC6 subfamily.</text>
</comment>
<dbReference type="PANTHER" id="PTHR19306:SF6">
    <property type="entry name" value="STRUCTURAL MAINTENANCE OF CHROMOSOMES PROTEIN 6"/>
    <property type="match status" value="1"/>
</dbReference>
<dbReference type="InterPro" id="IPR041685">
    <property type="entry name" value="AAA_GajA/Old/RecF-like"/>
</dbReference>
<dbReference type="PANTHER" id="PTHR19306">
    <property type="entry name" value="STRUCTURAL MAINTENANCE OF CHROMOSOMES 5,6 SMC5, SMC6"/>
    <property type="match status" value="1"/>
</dbReference>
<keyword evidence="5" id="KW-0547">Nucleotide-binding</keyword>
<feature type="region of interest" description="Disordered" evidence="16">
    <location>
        <begin position="113"/>
        <end position="149"/>
    </location>
</feature>
<comment type="function">
    <text evidence="12">Core component of the SMC5-SMC6 complex, a complex involved in repair of DNA double-strand breaks by homologous recombination. The complex may promote sister chromatid homologous recombination by recruiting the SMC1-SMC3 cohesin complex to double-strand breaks. The complex is required for telomere maintenance via recombination and mediates sumoylation of shelterin complex (telosome) components.</text>
</comment>
<evidence type="ECO:0000256" key="3">
    <source>
        <dbReference type="ARBA" id="ARBA00006793"/>
    </source>
</evidence>
<dbReference type="FunFam" id="3.40.50.300:FF:000959">
    <property type="entry name" value="structural maintenance of chromosomes protein 6"/>
    <property type="match status" value="1"/>
</dbReference>
<keyword evidence="4" id="KW-0158">Chromosome</keyword>
<evidence type="ECO:0000259" key="17">
    <source>
        <dbReference type="Pfam" id="PF02463"/>
    </source>
</evidence>
<feature type="region of interest" description="Disordered" evidence="16">
    <location>
        <begin position="74"/>
        <end position="95"/>
    </location>
</feature>
<sequence length="1198" mass="137897">MTEQLGTAHASLAVAPRIQARFGCGASRGAVQGFGRRRVGSGRRSPRLAVCLTGISTESFRGFQVKGNSSCARTARQEKSFGQGKKGLRKTGRGEDPFPEIFSVMAKRKEDRFSTPVSNKRARQEFIDSSDEDLSDECSQLQSESSSDLQPVSGEVGIIESIQLKNFMCHSMLGPFKFGSNVNFIVGNNGSGKSAVLTALIVGLGGKATVTNRGSSLKVFVKDGQSSADVSITLRNRGEDAFKPEQYGDCITINQHITSEGHRSYKLKSSTGVLISSKKEELTAILDHFNIQVDNPVSVLTQEMSKQFLQSKNEGDKYKFFMKATQLEQMKEDYSYIMETKQRTYDQVEQGGEFLEELRKQYLEKEERYRSIAALSEMQNELQELQRQIAWAMVRDTEKEIKAIRVEVTAQEAKTDKFTKRVKEWQNEVDAAAVKHRTMQEKLEKITEEAQTLEPSCMALKTEVQAKRKGHNDAEAAHNRSQAELKRLLKDHEQLYKKIEELKNSAEQISEPEKVEKQKTVDHLKEKLKTLQDQDQSVGQQITQFQQALHSYDEDFTRLRKEENEVKKKVDSQQQQLRQLKESKTNRMKRFGSYMPDLCEAINAADAQAQFTYKPVGPLGSFIHLKDPELTVAVEACLKNLLLAFCCDNHKDERVLQALMSKCCQAGFRPPIIVIRFQNSVYDVKSRAVFHPDYPTVLTALDIDNTVVANCLIDMRSIETVLLIKSNYEARRVMQHSKPPKNCKEAFTADGDQVFEERYYSSENRGSKFLSRDVEADIRNLEREVEKTKTHLLAIQQRIRSIEIDIRQNKQYLTDHHKHKKELQIAMRKTNSEITDLENVEESVVISTLEEEIHDNQQKIETVKERIHKQKAKMEELKCLLQEEEQKCAAIKEKINQVQDEAATIKDGLHQADDELERSKNNLKHYEEKERLHLESIKAFKHNVATKERELEEMITKASKIHPERIEVTRTYKSLDTEMNRLRQKINSERERTGDREEIIRQLQEAKEKYQSAEGKSKNLKKFIKLLDEMMVQRHKTYLHFRRFLTMRCKYYFDSLLNQRSYSGKIEFDHKNERLSITVQPGDGNKAALDDMKSLSGGERSFSTVCFILSLWSIAESPFRCLDEFDVFMDMVNRRIAMDMMLKMADSQRYRQFILLTPQNMSSLPTSSLIRILRMQDPERGQTTLNFSRTNEEGEDRE</sequence>
<evidence type="ECO:0000313" key="19">
    <source>
        <dbReference type="EMBL" id="KAK9411228.1"/>
    </source>
</evidence>